<evidence type="ECO:0000313" key="3">
    <source>
        <dbReference type="Proteomes" id="UP000054911"/>
    </source>
</evidence>
<dbReference type="PIRSF" id="PIRSF026166">
    <property type="entry name" value="UCP026166"/>
    <property type="match status" value="1"/>
</dbReference>
<evidence type="ECO:0000256" key="1">
    <source>
        <dbReference type="SAM" id="Phobius"/>
    </source>
</evidence>
<comment type="caution">
    <text evidence="2">The sequence shown here is derived from an EMBL/GenBank/DDBJ whole genome shotgun (WGS) entry which is preliminary data.</text>
</comment>
<keyword evidence="1" id="KW-0812">Transmembrane</keyword>
<feature type="transmembrane region" description="Helical" evidence="1">
    <location>
        <begin position="131"/>
        <end position="154"/>
    </location>
</feature>
<keyword evidence="3" id="KW-1185">Reference proteome</keyword>
<proteinExistence type="predicted"/>
<feature type="transmembrane region" description="Helical" evidence="1">
    <location>
        <begin position="275"/>
        <end position="301"/>
    </location>
</feature>
<dbReference type="OrthoDB" id="9792271at2"/>
<sequence>MASKKFFLDGFTLSLISTVVLASFLPVQGKFVAPFSFITNIAVGLLFFLHGAKLSREAIVAGATHWRLHLTVLLCTFVLFPLLGVLLKPILSPLVTAQLYAGVLFLCTLPSTVQSSIAFTSIARGNVPAAVCSASASSLLGIFITPALVGLLLTNHSGGDVSPWHTVSNIVMQLLLPFIAGQLLRPVVGGWVDRNRSMLKFVDQGSILLVVYGAFSEALMEGLWHQIPLSALFGLFVVCAAILSISLLATVLASRRLGFNREDQITIIFCGSKKSLAAGIPMANVIFSASSIGAIVLPLMLFHQIQLMVCSALAQRWATRRTPPKQRTARKAA</sequence>
<gene>
    <name evidence="2" type="ORF">AWB80_01204</name>
</gene>
<feature type="transmembrane region" description="Helical" evidence="1">
    <location>
        <begin position="166"/>
        <end position="184"/>
    </location>
</feature>
<dbReference type="Proteomes" id="UP000054911">
    <property type="component" value="Unassembled WGS sequence"/>
</dbReference>
<keyword evidence="1" id="KW-0472">Membrane</keyword>
<dbReference type="EMBL" id="FCOE02000003">
    <property type="protein sequence ID" value="SAK48285.1"/>
    <property type="molecule type" value="Genomic_DNA"/>
</dbReference>
<dbReference type="InterPro" id="IPR016833">
    <property type="entry name" value="Put_Na-Bile_cotransptr"/>
</dbReference>
<accession>A0A157ZS17</accession>
<evidence type="ECO:0000313" key="2">
    <source>
        <dbReference type="EMBL" id="SAK48285.1"/>
    </source>
</evidence>
<feature type="transmembrane region" description="Helical" evidence="1">
    <location>
        <begin position="31"/>
        <end position="49"/>
    </location>
</feature>
<name>A0A157ZS17_9BURK</name>
<dbReference type="Pfam" id="PF13593">
    <property type="entry name" value="SBF_like"/>
    <property type="match status" value="1"/>
</dbReference>
<dbReference type="AlphaFoldDB" id="A0A157ZS17"/>
<feature type="transmembrane region" description="Helical" evidence="1">
    <location>
        <begin position="231"/>
        <end position="254"/>
    </location>
</feature>
<keyword evidence="1" id="KW-1133">Transmembrane helix</keyword>
<feature type="transmembrane region" description="Helical" evidence="1">
    <location>
        <begin position="70"/>
        <end position="91"/>
    </location>
</feature>
<dbReference type="PANTHER" id="PTHR18640:SF5">
    <property type="entry name" value="SODIUM_BILE ACID COTRANSPORTER 7"/>
    <property type="match status" value="1"/>
</dbReference>
<dbReference type="STRING" id="1777141.AWB80_01204"/>
<dbReference type="PANTHER" id="PTHR18640">
    <property type="entry name" value="SOLUTE CARRIER FAMILY 10 MEMBER 7"/>
    <property type="match status" value="1"/>
</dbReference>
<organism evidence="2 3">
    <name type="scientific">Caballeronia pedi</name>
    <dbReference type="NCBI Taxonomy" id="1777141"/>
    <lineage>
        <taxon>Bacteria</taxon>
        <taxon>Pseudomonadati</taxon>
        <taxon>Pseudomonadota</taxon>
        <taxon>Betaproteobacteria</taxon>
        <taxon>Burkholderiales</taxon>
        <taxon>Burkholderiaceae</taxon>
        <taxon>Caballeronia</taxon>
    </lineage>
</organism>
<reference evidence="2" key="1">
    <citation type="submission" date="2016-01" db="EMBL/GenBank/DDBJ databases">
        <authorList>
            <person name="Peeters C."/>
        </authorList>
    </citation>
    <scope>NUCLEOTIDE SEQUENCE [LARGE SCALE GENOMIC DNA]</scope>
    <source>
        <strain evidence="2">LMG 29323</strain>
    </source>
</reference>
<protein>
    <submittedName>
        <fullName evidence="2">Sodium/bile acid symporter family protein</fullName>
    </submittedName>
</protein>
<feature type="transmembrane region" description="Helical" evidence="1">
    <location>
        <begin position="205"/>
        <end position="225"/>
    </location>
</feature>
<dbReference type="RefSeq" id="WP_061173748.1">
    <property type="nucleotide sequence ID" value="NZ_FCOE02000003.1"/>
</dbReference>
<dbReference type="GO" id="GO:0005886">
    <property type="term" value="C:plasma membrane"/>
    <property type="evidence" value="ECO:0007669"/>
    <property type="project" value="TreeGrafter"/>
</dbReference>
<dbReference type="Gene3D" id="1.20.1530.20">
    <property type="match status" value="1"/>
</dbReference>
<feature type="transmembrane region" description="Helical" evidence="1">
    <location>
        <begin position="97"/>
        <end position="119"/>
    </location>
</feature>
<feature type="transmembrane region" description="Helical" evidence="1">
    <location>
        <begin position="7"/>
        <end position="25"/>
    </location>
</feature>
<dbReference type="InterPro" id="IPR038770">
    <property type="entry name" value="Na+/solute_symporter_sf"/>
</dbReference>